<sequence>MPDTNYSSSSASSSKYDLTDDDAKTVLVYKYRGGLKIESQGDLRKTLEKDQRLRCSRKRIPRGNSRIDVKTEDLFNDPERSTYQRAAYPNMKSNLASIGLPRIVYWKRLLLNQFEDLYIVSPESTPSNSPEGSQYSSPVNSFGRENQDATPTKHT</sequence>
<reference evidence="1" key="1">
    <citation type="submission" date="2024-09" db="EMBL/GenBank/DDBJ databases">
        <title>Black Yeasts Isolated from many extreme environments.</title>
        <authorList>
            <person name="Coleine C."/>
            <person name="Stajich J.E."/>
            <person name="Selbmann L."/>
        </authorList>
    </citation>
    <scope>NUCLEOTIDE SEQUENCE</scope>
    <source>
        <strain evidence="1">CCFEE 5737</strain>
    </source>
</reference>
<organism evidence="1 2">
    <name type="scientific">Coniosporium uncinatum</name>
    <dbReference type="NCBI Taxonomy" id="93489"/>
    <lineage>
        <taxon>Eukaryota</taxon>
        <taxon>Fungi</taxon>
        <taxon>Dikarya</taxon>
        <taxon>Ascomycota</taxon>
        <taxon>Pezizomycotina</taxon>
        <taxon>Dothideomycetes</taxon>
        <taxon>Dothideomycetes incertae sedis</taxon>
        <taxon>Coniosporium</taxon>
    </lineage>
</organism>
<evidence type="ECO:0000313" key="1">
    <source>
        <dbReference type="EMBL" id="KAK3080225.1"/>
    </source>
</evidence>
<dbReference type="EMBL" id="JAWDJW010000673">
    <property type="protein sequence ID" value="KAK3080225.1"/>
    <property type="molecule type" value="Genomic_DNA"/>
</dbReference>
<comment type="caution">
    <text evidence="1">The sequence shown here is derived from an EMBL/GenBank/DDBJ whole genome shotgun (WGS) entry which is preliminary data.</text>
</comment>
<evidence type="ECO:0000313" key="2">
    <source>
        <dbReference type="Proteomes" id="UP001186974"/>
    </source>
</evidence>
<name>A0ACC3DTV4_9PEZI</name>
<keyword evidence="2" id="KW-1185">Reference proteome</keyword>
<gene>
    <name evidence="1" type="ORF">LTS18_002803</name>
</gene>
<proteinExistence type="predicted"/>
<dbReference type="Proteomes" id="UP001186974">
    <property type="component" value="Unassembled WGS sequence"/>
</dbReference>
<protein>
    <submittedName>
        <fullName evidence="1">Uncharacterized protein</fullName>
    </submittedName>
</protein>
<accession>A0ACC3DTV4</accession>